<evidence type="ECO:0000313" key="3">
    <source>
        <dbReference type="Proteomes" id="UP000269265"/>
    </source>
</evidence>
<dbReference type="InterPro" id="IPR036390">
    <property type="entry name" value="WH_DNA-bd_sf"/>
</dbReference>
<dbReference type="Pfam" id="PF02082">
    <property type="entry name" value="Rrf2"/>
    <property type="match status" value="1"/>
</dbReference>
<sequence>MQLTRFSDLGLRVLMYLAHHDRAEPVTIAEIATQFQVPANHLTKVVNKLGHLGWVSTLRGRHGGLRLGCAATDIRIGEVVERMEGHEQLIDCAGLACVLAGRCTLQGVLNAALRAFYDELNRHTLADVCSTRTGEAIIQLHRQFVSQRDALAHPSH</sequence>
<evidence type="ECO:0000256" key="1">
    <source>
        <dbReference type="ARBA" id="ARBA00023125"/>
    </source>
</evidence>
<dbReference type="Gene3D" id="1.10.10.10">
    <property type="entry name" value="Winged helix-like DNA-binding domain superfamily/Winged helix DNA-binding domain"/>
    <property type="match status" value="1"/>
</dbReference>
<dbReference type="GO" id="GO:0003700">
    <property type="term" value="F:DNA-binding transcription factor activity"/>
    <property type="evidence" value="ECO:0007669"/>
    <property type="project" value="TreeGrafter"/>
</dbReference>
<proteinExistence type="predicted"/>
<comment type="caution">
    <text evidence="2">The sequence shown here is derived from an EMBL/GenBank/DDBJ whole genome shotgun (WGS) entry which is preliminary data.</text>
</comment>
<reference evidence="2 3" key="1">
    <citation type="submission" date="2018-12" db="EMBL/GenBank/DDBJ databases">
        <title>The whole draft genome of Aquabacterium sp. SJQ9.</title>
        <authorList>
            <person name="Sun L."/>
            <person name="Gao X."/>
            <person name="Chen W."/>
            <person name="Huang K."/>
        </authorList>
    </citation>
    <scope>NUCLEOTIDE SEQUENCE [LARGE SCALE GENOMIC DNA]</scope>
    <source>
        <strain evidence="2 3">SJQ9</strain>
    </source>
</reference>
<dbReference type="OrthoDB" id="9795923at2"/>
<dbReference type="RefSeq" id="WP_125243716.1">
    <property type="nucleotide sequence ID" value="NZ_RSED01000009.1"/>
</dbReference>
<dbReference type="PANTHER" id="PTHR33221">
    <property type="entry name" value="WINGED HELIX-TURN-HELIX TRANSCRIPTIONAL REGULATOR, RRF2 FAMILY"/>
    <property type="match status" value="1"/>
</dbReference>
<dbReference type="SUPFAM" id="SSF46785">
    <property type="entry name" value="Winged helix' DNA-binding domain"/>
    <property type="match status" value="1"/>
</dbReference>
<dbReference type="InterPro" id="IPR000944">
    <property type="entry name" value="Tscrpt_reg_Rrf2"/>
</dbReference>
<dbReference type="AlphaFoldDB" id="A0A426VAD3"/>
<keyword evidence="1" id="KW-0238">DNA-binding</keyword>
<dbReference type="GO" id="GO:0005829">
    <property type="term" value="C:cytosol"/>
    <property type="evidence" value="ECO:0007669"/>
    <property type="project" value="TreeGrafter"/>
</dbReference>
<protein>
    <submittedName>
        <fullName evidence="2">Rrf2 family transcriptional regulator</fullName>
    </submittedName>
</protein>
<name>A0A426VAD3_9BURK</name>
<dbReference type="PANTHER" id="PTHR33221:SF4">
    <property type="entry name" value="HTH-TYPE TRANSCRIPTIONAL REPRESSOR NSRR"/>
    <property type="match status" value="1"/>
</dbReference>
<dbReference type="NCBIfam" id="TIGR00738">
    <property type="entry name" value="rrf2_super"/>
    <property type="match status" value="1"/>
</dbReference>
<dbReference type="InterPro" id="IPR036388">
    <property type="entry name" value="WH-like_DNA-bd_sf"/>
</dbReference>
<dbReference type="EMBL" id="RSED01000009">
    <property type="protein sequence ID" value="RRS03876.1"/>
    <property type="molecule type" value="Genomic_DNA"/>
</dbReference>
<dbReference type="GO" id="GO:0003677">
    <property type="term" value="F:DNA binding"/>
    <property type="evidence" value="ECO:0007669"/>
    <property type="project" value="UniProtKB-KW"/>
</dbReference>
<organism evidence="2 3">
    <name type="scientific">Aquabacterium soli</name>
    <dbReference type="NCBI Taxonomy" id="2493092"/>
    <lineage>
        <taxon>Bacteria</taxon>
        <taxon>Pseudomonadati</taxon>
        <taxon>Pseudomonadota</taxon>
        <taxon>Betaproteobacteria</taxon>
        <taxon>Burkholderiales</taxon>
        <taxon>Aquabacterium</taxon>
    </lineage>
</organism>
<accession>A0A426VAD3</accession>
<dbReference type="Proteomes" id="UP000269265">
    <property type="component" value="Unassembled WGS sequence"/>
</dbReference>
<evidence type="ECO:0000313" key="2">
    <source>
        <dbReference type="EMBL" id="RRS03876.1"/>
    </source>
</evidence>
<keyword evidence="3" id="KW-1185">Reference proteome</keyword>
<gene>
    <name evidence="2" type="ORF">EIP75_13050</name>
</gene>
<dbReference type="PROSITE" id="PS51197">
    <property type="entry name" value="HTH_RRF2_2"/>
    <property type="match status" value="1"/>
</dbReference>